<organism evidence="6 7">
    <name type="scientific">Fraserbacteria sp. (strain RBG_16_55_9)</name>
    <dbReference type="NCBI Taxonomy" id="1817864"/>
    <lineage>
        <taxon>Bacteria</taxon>
        <taxon>Candidatus Fraseribacteriota</taxon>
    </lineage>
</organism>
<dbReference type="GO" id="GO:0016491">
    <property type="term" value="F:oxidoreductase activity"/>
    <property type="evidence" value="ECO:0007669"/>
    <property type="project" value="UniProtKB-KW"/>
</dbReference>
<protein>
    <submittedName>
        <fullName evidence="6">Methyl-viologen-reducing hydrogenase subunit delta</fullName>
    </submittedName>
</protein>
<dbReference type="InterPro" id="IPR003813">
    <property type="entry name" value="MvhD/FlpD"/>
</dbReference>
<keyword evidence="4" id="KW-0411">Iron-sulfur</keyword>
<proteinExistence type="predicted"/>
<evidence type="ECO:0000313" key="7">
    <source>
        <dbReference type="Proteomes" id="UP000179157"/>
    </source>
</evidence>
<gene>
    <name evidence="6" type="ORF">A2Z21_09900</name>
</gene>
<dbReference type="Pfam" id="PF02662">
    <property type="entry name" value="FlpD"/>
    <property type="match status" value="1"/>
</dbReference>
<evidence type="ECO:0000256" key="2">
    <source>
        <dbReference type="ARBA" id="ARBA00023002"/>
    </source>
</evidence>
<dbReference type="GO" id="GO:0051536">
    <property type="term" value="F:iron-sulfur cluster binding"/>
    <property type="evidence" value="ECO:0007669"/>
    <property type="project" value="UniProtKB-KW"/>
</dbReference>
<dbReference type="EMBL" id="MFGX01000018">
    <property type="protein sequence ID" value="OGF57145.1"/>
    <property type="molecule type" value="Genomic_DNA"/>
</dbReference>
<dbReference type="STRING" id="1817864.A2Z21_09900"/>
<dbReference type="AlphaFoldDB" id="A0A1F5V171"/>
<dbReference type="Proteomes" id="UP000179157">
    <property type="component" value="Unassembled WGS sequence"/>
</dbReference>
<feature type="domain" description="F420-non-reducing hydrogenase iron-sulfur subunit D" evidence="5">
    <location>
        <begin position="14"/>
        <end position="115"/>
    </location>
</feature>
<name>A0A1F5V171_FRAXR</name>
<accession>A0A1F5V171</accession>
<comment type="caution">
    <text evidence="6">The sequence shown here is derived from an EMBL/GenBank/DDBJ whole genome shotgun (WGS) entry which is preliminary data.</text>
</comment>
<evidence type="ECO:0000259" key="5">
    <source>
        <dbReference type="Pfam" id="PF02662"/>
    </source>
</evidence>
<evidence type="ECO:0000256" key="4">
    <source>
        <dbReference type="ARBA" id="ARBA00023014"/>
    </source>
</evidence>
<keyword evidence="3" id="KW-0408">Iron</keyword>
<feature type="non-terminal residue" evidence="6">
    <location>
        <position position="115"/>
    </location>
</feature>
<evidence type="ECO:0000256" key="3">
    <source>
        <dbReference type="ARBA" id="ARBA00023004"/>
    </source>
</evidence>
<keyword evidence="1" id="KW-0479">Metal-binding</keyword>
<evidence type="ECO:0000256" key="1">
    <source>
        <dbReference type="ARBA" id="ARBA00022723"/>
    </source>
</evidence>
<evidence type="ECO:0000313" key="6">
    <source>
        <dbReference type="EMBL" id="OGF57145.1"/>
    </source>
</evidence>
<dbReference type="GO" id="GO:0046872">
    <property type="term" value="F:metal ion binding"/>
    <property type="evidence" value="ECO:0007669"/>
    <property type="project" value="UniProtKB-KW"/>
</dbReference>
<keyword evidence="2" id="KW-0560">Oxidoreductase</keyword>
<sequence length="115" mass="13093">MSDRQGRDLKEPRIVAFFCTWCTYTASDLAGMSRMTYAPNARIVRLMCSGRLDPQFVLAAFRGGADGVLIGGCHPGDCHYQEGNYKALRRYMLLKKLIKQMGIEEERLRLEWISA</sequence>
<reference evidence="6 7" key="1">
    <citation type="journal article" date="2016" name="Nat. Commun.">
        <title>Thousands of microbial genomes shed light on interconnected biogeochemical processes in an aquifer system.</title>
        <authorList>
            <person name="Anantharaman K."/>
            <person name="Brown C.T."/>
            <person name="Hug L.A."/>
            <person name="Sharon I."/>
            <person name="Castelle C.J."/>
            <person name="Probst A.J."/>
            <person name="Thomas B.C."/>
            <person name="Singh A."/>
            <person name="Wilkins M.J."/>
            <person name="Karaoz U."/>
            <person name="Brodie E.L."/>
            <person name="Williams K.H."/>
            <person name="Hubbard S.S."/>
            <person name="Banfield J.F."/>
        </authorList>
    </citation>
    <scope>NUCLEOTIDE SEQUENCE [LARGE SCALE GENOMIC DNA]</scope>
    <source>
        <strain evidence="7">RBG_16_55_9</strain>
    </source>
</reference>